<evidence type="ECO:0000259" key="2">
    <source>
        <dbReference type="Pfam" id="PF08268"/>
    </source>
</evidence>
<feature type="region of interest" description="Disordered" evidence="1">
    <location>
        <begin position="358"/>
        <end position="379"/>
    </location>
</feature>
<dbReference type="OrthoDB" id="687122at2759"/>
<protein>
    <recommendedName>
        <fullName evidence="2">F-box associated beta-propeller type 3 domain-containing protein</fullName>
    </recommendedName>
</protein>
<dbReference type="InterPro" id="IPR013187">
    <property type="entry name" value="F-box-assoc_dom_typ3"/>
</dbReference>
<organism evidence="3 4">
    <name type="scientific">Coptis chinensis</name>
    <dbReference type="NCBI Taxonomy" id="261450"/>
    <lineage>
        <taxon>Eukaryota</taxon>
        <taxon>Viridiplantae</taxon>
        <taxon>Streptophyta</taxon>
        <taxon>Embryophyta</taxon>
        <taxon>Tracheophyta</taxon>
        <taxon>Spermatophyta</taxon>
        <taxon>Magnoliopsida</taxon>
        <taxon>Ranunculales</taxon>
        <taxon>Ranunculaceae</taxon>
        <taxon>Coptidoideae</taxon>
        <taxon>Coptis</taxon>
    </lineage>
</organism>
<feature type="domain" description="F-box associated beta-propeller type 3" evidence="2">
    <location>
        <begin position="40"/>
        <end position="297"/>
    </location>
</feature>
<dbReference type="PANTHER" id="PTHR31111">
    <property type="entry name" value="BNAA05G37150D PROTEIN-RELATED"/>
    <property type="match status" value="1"/>
</dbReference>
<feature type="compositionally biased region" description="Gly residues" evidence="1">
    <location>
        <begin position="370"/>
        <end position="379"/>
    </location>
</feature>
<reference evidence="3 4" key="1">
    <citation type="submission" date="2020-10" db="EMBL/GenBank/DDBJ databases">
        <title>The Coptis chinensis genome and diversification of protoberbering-type alkaloids.</title>
        <authorList>
            <person name="Wang B."/>
            <person name="Shu S."/>
            <person name="Song C."/>
            <person name="Liu Y."/>
        </authorList>
    </citation>
    <scope>NUCLEOTIDE SEQUENCE [LARGE SCALE GENOMIC DNA]</scope>
    <source>
        <strain evidence="3">HL-2020</strain>
        <tissue evidence="3">Leaf</tissue>
    </source>
</reference>
<sequence>MFRNKTPLQWEIIGRVCGGLHYYLIDENGITTDQKRYEDFSYCRLRYCNGLVCYDYFRSFSQLSIVNLSTKKRKDLPLQYGDDDHPPCFYGFEFGFDPSSKRFKVLGWLERPRIFKNKDWLEDYAISGFQVLTLEKGSVWRSVWNTPDIEYLRDAVTANGTLFWLEYDGREDAGDVIISFNLSNEEFRRTELPDNVLHRKCSHVVKHTIFELEGCLCLVEYLIYWQPEKYENSKLIGMWMMKDINNNVWVMMMKNITLPLQLANLLEPRSVFHFLARNGEILIAVSNGKEEDMLLYSFLNGQFKRIQISERLFLGLPSVTIKNHVENYVCLSNNKLNTTSTTTPPIAIPTTVSIDIPFEDGDGGDSPDNGDGGEGGGLLETGMGGDGGLLIFLGGGGGMGGGVAVGGGGEAEGGVVAGGEEVALGAGGDGGVVGASEALVDVNGISTHRRTFEFGFDPSSKTYKVLGWMDMDRDDDSHWSFQVLTLEKGSAWRPMSNEPLVDFLRSESVTANGTIFWLTRHEEIISFNLATEEFRKIEFPDNTLDWKGCYINHHTMFEFEGCLCLVEQLTCRHCWPVRENEREMWCDTDIIRVWMLKEVNKKDIALPLQGTNLFEFQSAFRFLARNGEILIAVSDHNIEYLFLFSFLSGQIERIQITGLGLRSVVIKNHKESFARLSELV</sequence>
<accession>A0A835H0R2</accession>
<comment type="caution">
    <text evidence="3">The sequence shown here is derived from an EMBL/GenBank/DDBJ whole genome shotgun (WGS) entry which is preliminary data.</text>
</comment>
<dbReference type="Pfam" id="PF08268">
    <property type="entry name" value="FBA_3"/>
    <property type="match status" value="2"/>
</dbReference>
<dbReference type="AlphaFoldDB" id="A0A835H0R2"/>
<dbReference type="NCBIfam" id="TIGR01640">
    <property type="entry name" value="F_box_assoc_1"/>
    <property type="match status" value="2"/>
</dbReference>
<dbReference type="EMBL" id="JADFTS010000009">
    <property type="protein sequence ID" value="KAF9589443.1"/>
    <property type="molecule type" value="Genomic_DNA"/>
</dbReference>
<keyword evidence="4" id="KW-1185">Reference proteome</keyword>
<feature type="domain" description="F-box associated beta-propeller type 3" evidence="2">
    <location>
        <begin position="448"/>
        <end position="667"/>
    </location>
</feature>
<name>A0A835H0R2_9MAGN</name>
<dbReference type="Proteomes" id="UP000631114">
    <property type="component" value="Unassembled WGS sequence"/>
</dbReference>
<dbReference type="PANTHER" id="PTHR31111:SF136">
    <property type="entry name" value="F-BOX ASSOCIATED DOMAIN-CONTAINING PROTEIN"/>
    <property type="match status" value="1"/>
</dbReference>
<proteinExistence type="predicted"/>
<evidence type="ECO:0000313" key="4">
    <source>
        <dbReference type="Proteomes" id="UP000631114"/>
    </source>
</evidence>
<evidence type="ECO:0000313" key="3">
    <source>
        <dbReference type="EMBL" id="KAF9589443.1"/>
    </source>
</evidence>
<dbReference type="InterPro" id="IPR017451">
    <property type="entry name" value="F-box-assoc_interact_dom"/>
</dbReference>
<gene>
    <name evidence="3" type="ORF">IFM89_023761</name>
</gene>
<evidence type="ECO:0000256" key="1">
    <source>
        <dbReference type="SAM" id="MobiDB-lite"/>
    </source>
</evidence>